<accession>A0A1Q3DFZ6</accession>
<feature type="compositionally biased region" description="Low complexity" evidence="1">
    <location>
        <begin position="141"/>
        <end position="157"/>
    </location>
</feature>
<comment type="caution">
    <text evidence="2">The sequence shown here is derived from an EMBL/GenBank/DDBJ whole genome shotgun (WGS) entry which is preliminary data.</text>
</comment>
<feature type="region of interest" description="Disordered" evidence="1">
    <location>
        <begin position="90"/>
        <end position="287"/>
    </location>
</feature>
<dbReference type="EMBL" id="BDDD01007069">
    <property type="protein sequence ID" value="GAV91178.1"/>
    <property type="molecule type" value="Genomic_DNA"/>
</dbReference>
<evidence type="ECO:0000313" key="2">
    <source>
        <dbReference type="EMBL" id="GAV91178.1"/>
    </source>
</evidence>
<name>A0A1Q3DFZ6_CEPFO</name>
<feature type="compositionally biased region" description="Basic and acidic residues" evidence="1">
    <location>
        <begin position="159"/>
        <end position="248"/>
    </location>
</feature>
<gene>
    <name evidence="2" type="ORF">CFOL_v3_34577</name>
</gene>
<dbReference type="OrthoDB" id="10253254at2759"/>
<dbReference type="STRING" id="3775.A0A1Q3DFZ6"/>
<evidence type="ECO:0000256" key="1">
    <source>
        <dbReference type="SAM" id="MobiDB-lite"/>
    </source>
</evidence>
<evidence type="ECO:0000313" key="3">
    <source>
        <dbReference type="Proteomes" id="UP000187406"/>
    </source>
</evidence>
<dbReference type="Proteomes" id="UP000187406">
    <property type="component" value="Unassembled WGS sequence"/>
</dbReference>
<feature type="compositionally biased region" description="Basic and acidic residues" evidence="1">
    <location>
        <begin position="128"/>
        <end position="138"/>
    </location>
</feature>
<protein>
    <submittedName>
        <fullName evidence="2">Uncharacterized protein</fullName>
    </submittedName>
</protein>
<proteinExistence type="predicted"/>
<feature type="non-terminal residue" evidence="2">
    <location>
        <position position="1"/>
    </location>
</feature>
<reference evidence="3" key="1">
    <citation type="submission" date="2016-04" db="EMBL/GenBank/DDBJ databases">
        <title>Cephalotus genome sequencing.</title>
        <authorList>
            <person name="Fukushima K."/>
            <person name="Hasebe M."/>
            <person name="Fang X."/>
        </authorList>
    </citation>
    <scope>NUCLEOTIDE SEQUENCE [LARGE SCALE GENOMIC DNA]</scope>
    <source>
        <strain evidence="3">cv. St1</strain>
    </source>
</reference>
<dbReference type="InParanoid" id="A0A1Q3DFZ6"/>
<dbReference type="AlphaFoldDB" id="A0A1Q3DFZ6"/>
<sequence length="287" mass="32445">GGDNGLIDIERTTVILDAEKTSGGGLYFPGKDRLTYRPPERKSLLGLDIRAIEKREGSKSDGGFKVPRDRIISVAASVNEEERFESLVTDELEGDAINGVSHHAGRKYRGTARSEASLAESSVTQEGRGSDKAHRSSDYKSSNVTSSSGSSRSVWSRSPRHERDEYDSDRSYLKNDTRSESRRVRRSYSGDHKEHYHGGEAHGRYEPDYSRDYGRKRSRYEDSRWTPRKSDWDDGRWEWQETPRRDSHSNSSRHHQPPSPMLVGASPDARLPSPWLGGRTPYSTGML</sequence>
<keyword evidence="3" id="KW-1185">Reference proteome</keyword>
<organism evidence="2 3">
    <name type="scientific">Cephalotus follicularis</name>
    <name type="common">Albany pitcher plant</name>
    <dbReference type="NCBI Taxonomy" id="3775"/>
    <lineage>
        <taxon>Eukaryota</taxon>
        <taxon>Viridiplantae</taxon>
        <taxon>Streptophyta</taxon>
        <taxon>Embryophyta</taxon>
        <taxon>Tracheophyta</taxon>
        <taxon>Spermatophyta</taxon>
        <taxon>Magnoliopsida</taxon>
        <taxon>eudicotyledons</taxon>
        <taxon>Gunneridae</taxon>
        <taxon>Pentapetalae</taxon>
        <taxon>rosids</taxon>
        <taxon>fabids</taxon>
        <taxon>Oxalidales</taxon>
        <taxon>Cephalotaceae</taxon>
        <taxon>Cephalotus</taxon>
    </lineage>
</organism>
<feature type="non-terminal residue" evidence="2">
    <location>
        <position position="287"/>
    </location>
</feature>